<feature type="compositionally biased region" description="Basic and acidic residues" evidence="1">
    <location>
        <begin position="134"/>
        <end position="146"/>
    </location>
</feature>
<keyword evidence="4" id="KW-1185">Reference proteome</keyword>
<keyword evidence="2" id="KW-0812">Transmembrane</keyword>
<evidence type="ECO:0000256" key="2">
    <source>
        <dbReference type="SAM" id="Phobius"/>
    </source>
</evidence>
<evidence type="ECO:0000256" key="1">
    <source>
        <dbReference type="SAM" id="MobiDB-lite"/>
    </source>
</evidence>
<dbReference type="EMBL" id="JAADJZ010000018">
    <property type="protein sequence ID" value="KAF2868780.1"/>
    <property type="molecule type" value="Genomic_DNA"/>
</dbReference>
<comment type="caution">
    <text evidence="3">The sequence shown here is derived from an EMBL/GenBank/DDBJ whole genome shotgun (WGS) entry which is preliminary data.</text>
</comment>
<feature type="region of interest" description="Disordered" evidence="1">
    <location>
        <begin position="134"/>
        <end position="169"/>
    </location>
</feature>
<reference evidence="3 4" key="1">
    <citation type="submission" date="2020-01" db="EMBL/GenBank/DDBJ databases">
        <authorList>
            <consortium name="DOE Joint Genome Institute"/>
            <person name="Haridas S."/>
            <person name="Albert R."/>
            <person name="Binder M."/>
            <person name="Bloem J."/>
            <person name="Labutti K."/>
            <person name="Salamov A."/>
            <person name="Andreopoulos B."/>
            <person name="Baker S.E."/>
            <person name="Barry K."/>
            <person name="Bills G."/>
            <person name="Bluhm B.H."/>
            <person name="Cannon C."/>
            <person name="Castanera R."/>
            <person name="Culley D.E."/>
            <person name="Daum C."/>
            <person name="Ezra D."/>
            <person name="Gonzalez J.B."/>
            <person name="Henrissat B."/>
            <person name="Kuo A."/>
            <person name="Liang C."/>
            <person name="Lipzen A."/>
            <person name="Lutzoni F."/>
            <person name="Magnuson J."/>
            <person name="Mondo S."/>
            <person name="Nolan M."/>
            <person name="Ohm R."/>
            <person name="Pangilinan J."/>
            <person name="Park H.-J.H."/>
            <person name="Ramirez L."/>
            <person name="Alfaro M."/>
            <person name="Sun H."/>
            <person name="Tritt A."/>
            <person name="Yoshinaga Y."/>
            <person name="Zwiers L.-H.L."/>
            <person name="Turgeon B.G."/>
            <person name="Goodwin S.B."/>
            <person name="Spatafora J.W."/>
            <person name="Crous P.W."/>
            <person name="Grigoriev I.V."/>
        </authorList>
    </citation>
    <scope>NUCLEOTIDE SEQUENCE [LARGE SCALE GENOMIC DNA]</scope>
    <source>
        <strain evidence="3 4">CBS 611.86</strain>
    </source>
</reference>
<gene>
    <name evidence="3" type="ORF">BDV95DRAFT_123150</name>
</gene>
<dbReference type="AlphaFoldDB" id="A0A7C8M372"/>
<keyword evidence="2" id="KW-0472">Membrane</keyword>
<accession>A0A7C8M372</accession>
<feature type="transmembrane region" description="Helical" evidence="2">
    <location>
        <begin position="16"/>
        <end position="33"/>
    </location>
</feature>
<evidence type="ECO:0000313" key="3">
    <source>
        <dbReference type="EMBL" id="KAF2868780.1"/>
    </source>
</evidence>
<evidence type="ECO:0000313" key="4">
    <source>
        <dbReference type="Proteomes" id="UP000481861"/>
    </source>
</evidence>
<protein>
    <submittedName>
        <fullName evidence="3">Uncharacterized protein</fullName>
    </submittedName>
</protein>
<dbReference type="OrthoDB" id="3673723at2759"/>
<dbReference type="Proteomes" id="UP000481861">
    <property type="component" value="Unassembled WGS sequence"/>
</dbReference>
<keyword evidence="2" id="KW-1133">Transmembrane helix</keyword>
<proteinExistence type="predicted"/>
<name>A0A7C8M372_9PLEO</name>
<organism evidence="3 4">
    <name type="scientific">Massariosphaeria phaeospora</name>
    <dbReference type="NCBI Taxonomy" id="100035"/>
    <lineage>
        <taxon>Eukaryota</taxon>
        <taxon>Fungi</taxon>
        <taxon>Dikarya</taxon>
        <taxon>Ascomycota</taxon>
        <taxon>Pezizomycotina</taxon>
        <taxon>Dothideomycetes</taxon>
        <taxon>Pleosporomycetidae</taxon>
        <taxon>Pleosporales</taxon>
        <taxon>Pleosporales incertae sedis</taxon>
        <taxon>Massariosphaeria</taxon>
    </lineage>
</organism>
<sequence>MTIKHPDVPPPVNTMLHVYAIGLIIWSLMRLTAGLQDLDDPSKEERDFSGPGSGIPWHIDPHDPKIYSARLENLLRRVLVTEPAGRIKLKDLLGEVDESLVKFGRRIPGIATMQPKDLPQWLWVADLGQENWKVGEKRRQQAEKNDAAPVEPAGLQPGEFPEHIGQVPR</sequence>